<evidence type="ECO:0000313" key="2">
    <source>
        <dbReference type="EMBL" id="RRT36747.1"/>
    </source>
</evidence>
<dbReference type="PANTHER" id="PTHR46635:SF2">
    <property type="entry name" value="GLYCOSYL TRANSFERASE FAMILY 1 DOMAIN-CONTAINING PROTEIN"/>
    <property type="match status" value="1"/>
</dbReference>
<evidence type="ECO:0000256" key="1">
    <source>
        <dbReference type="SAM" id="Phobius"/>
    </source>
</evidence>
<feature type="transmembrane region" description="Helical" evidence="1">
    <location>
        <begin position="153"/>
        <end position="174"/>
    </location>
</feature>
<dbReference type="EMBL" id="AMZH03023176">
    <property type="protein sequence ID" value="RRT36747.1"/>
    <property type="molecule type" value="Genomic_DNA"/>
</dbReference>
<evidence type="ECO:0000313" key="3">
    <source>
        <dbReference type="Proteomes" id="UP000287651"/>
    </source>
</evidence>
<proteinExistence type="predicted"/>
<comment type="caution">
    <text evidence="2">The sequence shown here is derived from an EMBL/GenBank/DDBJ whole genome shotgun (WGS) entry which is preliminary data.</text>
</comment>
<keyword evidence="1" id="KW-1133">Transmembrane helix</keyword>
<dbReference type="Proteomes" id="UP000287651">
    <property type="component" value="Unassembled WGS sequence"/>
</dbReference>
<keyword evidence="1" id="KW-0812">Transmembrane</keyword>
<keyword evidence="1" id="KW-0472">Membrane</keyword>
<protein>
    <submittedName>
        <fullName evidence="2">Uncharacterized protein</fullName>
    </submittedName>
</protein>
<name>A0A426XB98_ENSVE</name>
<reference evidence="2 3" key="1">
    <citation type="journal article" date="2014" name="Agronomy (Basel)">
        <title>A Draft Genome Sequence for Ensete ventricosum, the Drought-Tolerant Tree Against Hunger.</title>
        <authorList>
            <person name="Harrison J."/>
            <person name="Moore K.A."/>
            <person name="Paszkiewicz K."/>
            <person name="Jones T."/>
            <person name="Grant M."/>
            <person name="Ambacheew D."/>
            <person name="Muzemil S."/>
            <person name="Studholme D.J."/>
        </authorList>
    </citation>
    <scope>NUCLEOTIDE SEQUENCE [LARGE SCALE GENOMIC DNA]</scope>
</reference>
<accession>A0A426XB98</accession>
<gene>
    <name evidence="2" type="ORF">B296_00029649</name>
</gene>
<dbReference type="PANTHER" id="PTHR46635">
    <property type="entry name" value="GLYCOSYL TRANSFERASE FAMILY 1 PROTEIN"/>
    <property type="match status" value="1"/>
</dbReference>
<organism evidence="2 3">
    <name type="scientific">Ensete ventricosum</name>
    <name type="common">Abyssinian banana</name>
    <name type="synonym">Musa ensete</name>
    <dbReference type="NCBI Taxonomy" id="4639"/>
    <lineage>
        <taxon>Eukaryota</taxon>
        <taxon>Viridiplantae</taxon>
        <taxon>Streptophyta</taxon>
        <taxon>Embryophyta</taxon>
        <taxon>Tracheophyta</taxon>
        <taxon>Spermatophyta</taxon>
        <taxon>Magnoliopsida</taxon>
        <taxon>Liliopsida</taxon>
        <taxon>Zingiberales</taxon>
        <taxon>Musaceae</taxon>
        <taxon>Ensete</taxon>
    </lineage>
</organism>
<dbReference type="AlphaFoldDB" id="A0A426XB98"/>
<sequence>MGLYKCLLFFPSDRPHLLQLKIRSPIVKAFSFRARRSESDIDAVSRLPVLNDTYYRDLLCETGAMFAVANSVDSVHKLPWIGFQSWRAAGKKVSLSHAAEEVLEKTIQGQSKGDIIYYWGVMDVGLNNVDMNKKLDFWSMCDLLNAANCRCFIFLHLLLFDLFICWFAIVALCSNMHEFSVNIRDLVAGSASQTTCIFARSYRLAHGSMLCAHHL</sequence>